<keyword evidence="5" id="KW-0678">Repressor</keyword>
<keyword evidence="5" id="KW-0804">Transcription</keyword>
<keyword evidence="3 5" id="KW-0067">ATP-binding</keyword>
<dbReference type="InterPro" id="IPR004143">
    <property type="entry name" value="BPL_LPL_catalytic"/>
</dbReference>
<evidence type="ECO:0000256" key="1">
    <source>
        <dbReference type="ARBA" id="ARBA00022598"/>
    </source>
</evidence>
<dbReference type="Pfam" id="PF03099">
    <property type="entry name" value="BPL_LplA_LipB"/>
    <property type="match status" value="1"/>
</dbReference>
<organism evidence="7 8">
    <name type="scientific">Clostridium cochlearium</name>
    <dbReference type="NCBI Taxonomy" id="1494"/>
    <lineage>
        <taxon>Bacteria</taxon>
        <taxon>Bacillati</taxon>
        <taxon>Bacillota</taxon>
        <taxon>Clostridia</taxon>
        <taxon>Eubacteriales</taxon>
        <taxon>Clostridiaceae</taxon>
        <taxon>Clostridium</taxon>
    </lineage>
</organism>
<dbReference type="GO" id="GO:0003677">
    <property type="term" value="F:DNA binding"/>
    <property type="evidence" value="ECO:0007669"/>
    <property type="project" value="UniProtKB-UniRule"/>
</dbReference>
<dbReference type="GO" id="GO:0006355">
    <property type="term" value="P:regulation of DNA-templated transcription"/>
    <property type="evidence" value="ECO:0007669"/>
    <property type="project" value="UniProtKB-UniRule"/>
</dbReference>
<dbReference type="InterPro" id="IPR036388">
    <property type="entry name" value="WH-like_DNA-bd_sf"/>
</dbReference>
<proteinExistence type="inferred from homology"/>
<feature type="binding site" evidence="5">
    <location>
        <begin position="117"/>
        <end position="119"/>
    </location>
    <ligand>
        <name>biotin</name>
        <dbReference type="ChEBI" id="CHEBI:57586"/>
    </ligand>
</feature>
<sequence>MKEAILKLLKLNKDTFLSGQCISDKFKVSRTAIWKCINSLKEAGYVIDSVPNKGYKLISTPDILTYEEIEPYLNTINIGRKVLYFKELDSTNNKAKELAFNSPEGTVIISELQTSGRGRLGRDWYSPSGNGIYMSTILKPDVDPVNASKITQIAAAALCKSFNEFGIKSYIKWPNDIIVNNKKVCGILTEMDAELNQINYIILGVGINVNMEKGSFPKEINNIASSLKIESGLHVNRQKLISSILNNFEILYNEYLYKKNISSSIKICKENSIILGREIKIIKGNETLQGTAIDIDDEGVLIVKDKNGNLNKIISGEVSVRGLNSYI</sequence>
<comment type="function">
    <text evidence="5">Acts both as a biotin--[acetyl-CoA-carboxylase] ligase and a repressor.</text>
</comment>
<reference evidence="7 8" key="1">
    <citation type="submission" date="2018-06" db="EMBL/GenBank/DDBJ databases">
        <authorList>
            <consortium name="Pathogen Informatics"/>
            <person name="Doyle S."/>
        </authorList>
    </citation>
    <scope>NUCLEOTIDE SEQUENCE [LARGE SCALE GENOMIC DNA]</scope>
    <source>
        <strain evidence="7 8">NCTC13028</strain>
    </source>
</reference>
<gene>
    <name evidence="5 7" type="primary">birA</name>
    <name evidence="7" type="ORF">NCTC13028_02500</name>
</gene>
<dbReference type="Gene3D" id="3.30.930.10">
    <property type="entry name" value="Bira Bifunctional Protein, Domain 2"/>
    <property type="match status" value="1"/>
</dbReference>
<feature type="binding site" evidence="5">
    <location>
        <begin position="90"/>
        <end position="92"/>
    </location>
    <ligand>
        <name>biotin</name>
        <dbReference type="ChEBI" id="CHEBI:57586"/>
    </ligand>
</feature>
<dbReference type="Gene3D" id="1.10.10.10">
    <property type="entry name" value="Winged helix-like DNA-binding domain superfamily/Winged helix DNA-binding domain"/>
    <property type="match status" value="1"/>
</dbReference>
<dbReference type="InterPro" id="IPR003142">
    <property type="entry name" value="BPL_C"/>
</dbReference>
<evidence type="ECO:0000256" key="2">
    <source>
        <dbReference type="ARBA" id="ARBA00022741"/>
    </source>
</evidence>
<dbReference type="InterPro" id="IPR013196">
    <property type="entry name" value="HTH_11"/>
</dbReference>
<accession>A0A239ZK73</accession>
<keyword evidence="1 5" id="KW-0436">Ligase</keyword>
<dbReference type="InterPro" id="IPR036390">
    <property type="entry name" value="WH_DNA-bd_sf"/>
</dbReference>
<dbReference type="GO" id="GO:0004077">
    <property type="term" value="F:biotin--[biotin carboxyl-carrier protein] ligase activity"/>
    <property type="evidence" value="ECO:0007669"/>
    <property type="project" value="UniProtKB-UniRule"/>
</dbReference>
<dbReference type="Gene3D" id="2.30.30.100">
    <property type="match status" value="1"/>
</dbReference>
<dbReference type="AlphaFoldDB" id="A0A239ZK73"/>
<keyword evidence="5" id="KW-0238">DNA-binding</keyword>
<dbReference type="GO" id="GO:0005737">
    <property type="term" value="C:cytoplasm"/>
    <property type="evidence" value="ECO:0007669"/>
    <property type="project" value="TreeGrafter"/>
</dbReference>
<dbReference type="EC" id="6.3.4.15" evidence="5"/>
<evidence type="ECO:0000256" key="3">
    <source>
        <dbReference type="ARBA" id="ARBA00022840"/>
    </source>
</evidence>
<dbReference type="InterPro" id="IPR008988">
    <property type="entry name" value="Transcriptional_repressor_C"/>
</dbReference>
<dbReference type="InterPro" id="IPR030855">
    <property type="entry name" value="Bifunct_BirA"/>
</dbReference>
<protein>
    <recommendedName>
        <fullName evidence="5">Bifunctional ligase/repressor BirA</fullName>
    </recommendedName>
    <alternativeName>
        <fullName evidence="5">Biotin--[acetyl-CoA-carboxylase] ligase</fullName>
        <ecNumber evidence="5">6.3.4.15</ecNumber>
    </alternativeName>
    <alternativeName>
        <fullName evidence="5">Biotin--protein ligase</fullName>
    </alternativeName>
    <alternativeName>
        <fullName evidence="5">Biotin-[acetyl-CoA carboxylase] synthetase</fullName>
    </alternativeName>
</protein>
<dbReference type="InterPro" id="IPR004408">
    <property type="entry name" value="Biotin_CoA_COase_ligase"/>
</dbReference>
<keyword evidence="4 5" id="KW-0092">Biotin</keyword>
<evidence type="ECO:0000259" key="6">
    <source>
        <dbReference type="PROSITE" id="PS51733"/>
    </source>
</evidence>
<dbReference type="SUPFAM" id="SSF55681">
    <property type="entry name" value="Class II aaRS and biotin synthetases"/>
    <property type="match status" value="1"/>
</dbReference>
<evidence type="ECO:0000313" key="7">
    <source>
        <dbReference type="EMBL" id="SQB36634.1"/>
    </source>
</evidence>
<feature type="binding site" evidence="5">
    <location>
        <position position="183"/>
    </location>
    <ligand>
        <name>biotin</name>
        <dbReference type="ChEBI" id="CHEBI:57586"/>
    </ligand>
</feature>
<dbReference type="RefSeq" id="WP_095177497.1">
    <property type="nucleotide sequence ID" value="NZ_CP173238.1"/>
</dbReference>
<dbReference type="PANTHER" id="PTHR12835:SF5">
    <property type="entry name" value="BIOTIN--PROTEIN LIGASE"/>
    <property type="match status" value="1"/>
</dbReference>
<comment type="similarity">
    <text evidence="5">Belongs to the biotin--protein ligase family.</text>
</comment>
<dbReference type="Proteomes" id="UP000250223">
    <property type="component" value="Unassembled WGS sequence"/>
</dbReference>
<dbReference type="PANTHER" id="PTHR12835">
    <property type="entry name" value="BIOTIN PROTEIN LIGASE"/>
    <property type="match status" value="1"/>
</dbReference>
<keyword evidence="5" id="KW-0805">Transcription regulation</keyword>
<dbReference type="Pfam" id="PF02237">
    <property type="entry name" value="BPL_C"/>
    <property type="match status" value="1"/>
</dbReference>
<name>A0A239ZK73_CLOCO</name>
<dbReference type="HAMAP" id="MF_00978">
    <property type="entry name" value="Bifunct_BirA"/>
    <property type="match status" value="1"/>
</dbReference>
<dbReference type="InterPro" id="IPR045864">
    <property type="entry name" value="aa-tRNA-synth_II/BPL/LPL"/>
</dbReference>
<dbReference type="Pfam" id="PF08279">
    <property type="entry name" value="HTH_11"/>
    <property type="match status" value="1"/>
</dbReference>
<comment type="catalytic activity">
    <reaction evidence="5">
        <text>biotin + L-lysyl-[protein] + ATP = N(6)-biotinyl-L-lysyl-[protein] + AMP + diphosphate + H(+)</text>
        <dbReference type="Rhea" id="RHEA:11756"/>
        <dbReference type="Rhea" id="RHEA-COMP:9752"/>
        <dbReference type="Rhea" id="RHEA-COMP:10505"/>
        <dbReference type="ChEBI" id="CHEBI:15378"/>
        <dbReference type="ChEBI" id="CHEBI:29969"/>
        <dbReference type="ChEBI" id="CHEBI:30616"/>
        <dbReference type="ChEBI" id="CHEBI:33019"/>
        <dbReference type="ChEBI" id="CHEBI:57586"/>
        <dbReference type="ChEBI" id="CHEBI:83144"/>
        <dbReference type="ChEBI" id="CHEBI:456215"/>
        <dbReference type="EC" id="6.3.4.15"/>
    </reaction>
</comment>
<feature type="DNA-binding region" description="H-T-H motif" evidence="5">
    <location>
        <begin position="19"/>
        <end position="38"/>
    </location>
</feature>
<dbReference type="GO" id="GO:0009249">
    <property type="term" value="P:protein lipoylation"/>
    <property type="evidence" value="ECO:0007669"/>
    <property type="project" value="UniProtKB-ARBA"/>
</dbReference>
<evidence type="ECO:0000256" key="4">
    <source>
        <dbReference type="ARBA" id="ARBA00023267"/>
    </source>
</evidence>
<dbReference type="GO" id="GO:0016740">
    <property type="term" value="F:transferase activity"/>
    <property type="evidence" value="ECO:0007669"/>
    <property type="project" value="UniProtKB-ARBA"/>
</dbReference>
<dbReference type="SUPFAM" id="SSF46785">
    <property type="entry name" value="Winged helix' DNA-binding domain"/>
    <property type="match status" value="1"/>
</dbReference>
<evidence type="ECO:0000313" key="8">
    <source>
        <dbReference type="Proteomes" id="UP000250223"/>
    </source>
</evidence>
<dbReference type="GO" id="GO:0005524">
    <property type="term" value="F:ATP binding"/>
    <property type="evidence" value="ECO:0007669"/>
    <property type="project" value="UniProtKB-UniRule"/>
</dbReference>
<evidence type="ECO:0000256" key="5">
    <source>
        <dbReference type="HAMAP-Rule" id="MF_00978"/>
    </source>
</evidence>
<dbReference type="GeneID" id="70576643"/>
<feature type="binding site" evidence="5">
    <location>
        <position position="113"/>
    </location>
    <ligand>
        <name>biotin</name>
        <dbReference type="ChEBI" id="CHEBI:57586"/>
    </ligand>
</feature>
<dbReference type="EMBL" id="UAWC01000027">
    <property type="protein sequence ID" value="SQB36634.1"/>
    <property type="molecule type" value="Genomic_DNA"/>
</dbReference>
<dbReference type="SUPFAM" id="SSF50037">
    <property type="entry name" value="C-terminal domain of transcriptional repressors"/>
    <property type="match status" value="1"/>
</dbReference>
<feature type="domain" description="BPL/LPL catalytic" evidence="6">
    <location>
        <begin position="67"/>
        <end position="256"/>
    </location>
</feature>
<dbReference type="CDD" id="cd16442">
    <property type="entry name" value="BPL"/>
    <property type="match status" value="1"/>
</dbReference>
<dbReference type="NCBIfam" id="TIGR00121">
    <property type="entry name" value="birA_ligase"/>
    <property type="match status" value="1"/>
</dbReference>
<keyword evidence="2 5" id="KW-0547">Nucleotide-binding</keyword>
<dbReference type="PROSITE" id="PS51733">
    <property type="entry name" value="BPL_LPL_CATALYTIC"/>
    <property type="match status" value="1"/>
</dbReference>